<dbReference type="AlphaFoldDB" id="A0A6N2AFZ3"/>
<gene>
    <name evidence="2" type="ORF">EJD97_017587</name>
</gene>
<protein>
    <recommendedName>
        <fullName evidence="1">At2g35280-like TPR domain-containing protein</fullName>
    </recommendedName>
</protein>
<evidence type="ECO:0000313" key="2">
    <source>
        <dbReference type="EMBL" id="TMW80630.1"/>
    </source>
</evidence>
<name>A0A6N2AFZ3_SOLCI</name>
<organism evidence="2">
    <name type="scientific">Solanum chilense</name>
    <name type="common">Tomato</name>
    <name type="synonym">Lycopersicon chilense</name>
    <dbReference type="NCBI Taxonomy" id="4083"/>
    <lineage>
        <taxon>Eukaryota</taxon>
        <taxon>Viridiplantae</taxon>
        <taxon>Streptophyta</taxon>
        <taxon>Embryophyta</taxon>
        <taxon>Tracheophyta</taxon>
        <taxon>Spermatophyta</taxon>
        <taxon>Magnoliopsida</taxon>
        <taxon>eudicotyledons</taxon>
        <taxon>Gunneridae</taxon>
        <taxon>Pentapetalae</taxon>
        <taxon>asterids</taxon>
        <taxon>lamiids</taxon>
        <taxon>Solanales</taxon>
        <taxon>Solanaceae</taxon>
        <taxon>Solanoideae</taxon>
        <taxon>Solaneae</taxon>
        <taxon>Solanum</taxon>
        <taxon>Solanum subgen. Lycopersicon</taxon>
    </lineage>
</organism>
<reference evidence="2" key="1">
    <citation type="submission" date="2019-05" db="EMBL/GenBank/DDBJ databases">
        <title>The de novo reference genome and transcriptome assemblies of the wild tomato species Solanum chilense.</title>
        <authorList>
            <person name="Stam R."/>
            <person name="Nosenko T."/>
            <person name="Hoerger A.C."/>
            <person name="Stephan W."/>
            <person name="Seidel M.A."/>
            <person name="Kuhn J.M.M."/>
            <person name="Haberer G."/>
            <person name="Tellier A."/>
        </authorList>
    </citation>
    <scope>NUCLEOTIDE SEQUENCE</scope>
    <source>
        <tissue evidence="2">Mature leaves</tissue>
    </source>
</reference>
<comment type="caution">
    <text evidence="2">The sequence shown here is derived from an EMBL/GenBank/DDBJ whole genome shotgun (WGS) entry which is preliminary data.</text>
</comment>
<dbReference type="PANTHER" id="PTHR33784:SF10">
    <property type="entry name" value="F-BOX PROTEIN"/>
    <property type="match status" value="1"/>
</dbReference>
<dbReference type="InterPro" id="IPR040338">
    <property type="entry name" value="At1g67623-like"/>
</dbReference>
<accession>A0A6N2AFZ3</accession>
<dbReference type="PANTHER" id="PTHR33784">
    <property type="entry name" value="OS05G0482100 PROTEIN"/>
    <property type="match status" value="1"/>
</dbReference>
<dbReference type="EMBL" id="RXGB01046864">
    <property type="protein sequence ID" value="TMW80630.1"/>
    <property type="molecule type" value="Genomic_DNA"/>
</dbReference>
<sequence length="191" mass="22194">MASTSLNLFDSLPTELVILIIERVASYSLEDLVSMNICIESENLEALYRKDVFDFFNPNDPTALRMVKKPAEGGHRGAEYVLVIISIFEGGISMREGLMYIANIKKNMQVIIVRRCRHHLRCILKRMWVQEPNILGLRPICCTVHQPKQNVCRFDWLRGRDNKDDIHCELCICDLQLDYLVKFLPHTTVWE</sequence>
<proteinExistence type="predicted"/>
<evidence type="ECO:0000259" key="1">
    <source>
        <dbReference type="Pfam" id="PF23310"/>
    </source>
</evidence>
<feature type="domain" description="At2g35280-like TPR" evidence="1">
    <location>
        <begin position="34"/>
        <end position="124"/>
    </location>
</feature>
<dbReference type="InterPro" id="IPR057136">
    <property type="entry name" value="At2g35280_TPR_dom"/>
</dbReference>
<dbReference type="Pfam" id="PF23310">
    <property type="entry name" value="TPR_27"/>
    <property type="match status" value="1"/>
</dbReference>